<keyword evidence="3" id="KW-1185">Reference proteome</keyword>
<dbReference type="AlphaFoldDB" id="A0A834PF67"/>
<dbReference type="Proteomes" id="UP000600918">
    <property type="component" value="Unassembled WGS sequence"/>
</dbReference>
<sequence length="144" mass="15335">MTTTGHIVRQIVRQKAFGETKPISLSGGIGERVGGVNGGGSGRSRSVRFSPARYRAHYGPVQGGSRGRWASASSVRRPGFEPRIHDWASSVVPGTPKTRQNPPDVEASTVDHLAPSLLRLLVPSTTDSLVLEDRKVLEGGIGID</sequence>
<organism evidence="2 3">
    <name type="scientific">Vespula pensylvanica</name>
    <name type="common">Western yellow jacket</name>
    <name type="synonym">Wasp</name>
    <dbReference type="NCBI Taxonomy" id="30213"/>
    <lineage>
        <taxon>Eukaryota</taxon>
        <taxon>Metazoa</taxon>
        <taxon>Ecdysozoa</taxon>
        <taxon>Arthropoda</taxon>
        <taxon>Hexapoda</taxon>
        <taxon>Insecta</taxon>
        <taxon>Pterygota</taxon>
        <taxon>Neoptera</taxon>
        <taxon>Endopterygota</taxon>
        <taxon>Hymenoptera</taxon>
        <taxon>Apocrita</taxon>
        <taxon>Aculeata</taxon>
        <taxon>Vespoidea</taxon>
        <taxon>Vespidae</taxon>
        <taxon>Vespinae</taxon>
        <taxon>Vespula</taxon>
    </lineage>
</organism>
<dbReference type="EMBL" id="JACSDY010000001">
    <property type="protein sequence ID" value="KAF7438578.1"/>
    <property type="molecule type" value="Genomic_DNA"/>
</dbReference>
<evidence type="ECO:0000313" key="3">
    <source>
        <dbReference type="Proteomes" id="UP000600918"/>
    </source>
</evidence>
<protein>
    <submittedName>
        <fullName evidence="2">Uncharacterized protein</fullName>
    </submittedName>
</protein>
<accession>A0A834PF67</accession>
<name>A0A834PF67_VESPE</name>
<gene>
    <name evidence="2" type="ORF">H0235_000969</name>
</gene>
<comment type="caution">
    <text evidence="2">The sequence shown here is derived from an EMBL/GenBank/DDBJ whole genome shotgun (WGS) entry which is preliminary data.</text>
</comment>
<feature type="region of interest" description="Disordered" evidence="1">
    <location>
        <begin position="86"/>
        <end position="107"/>
    </location>
</feature>
<proteinExistence type="predicted"/>
<evidence type="ECO:0000256" key="1">
    <source>
        <dbReference type="SAM" id="MobiDB-lite"/>
    </source>
</evidence>
<reference evidence="2" key="1">
    <citation type="journal article" date="2020" name="G3 (Bethesda)">
        <title>High-Quality Assemblies for Three Invasive Social Wasps from the &lt;i&gt;Vespula&lt;/i&gt; Genus.</title>
        <authorList>
            <person name="Harrop T.W.R."/>
            <person name="Guhlin J."/>
            <person name="McLaughlin G.M."/>
            <person name="Permina E."/>
            <person name="Stockwell P."/>
            <person name="Gilligan J."/>
            <person name="Le Lec M.F."/>
            <person name="Gruber M.A.M."/>
            <person name="Quinn O."/>
            <person name="Lovegrove M."/>
            <person name="Duncan E.J."/>
            <person name="Remnant E.J."/>
            <person name="Van Eeckhoven J."/>
            <person name="Graham B."/>
            <person name="Knapp R.A."/>
            <person name="Langford K.W."/>
            <person name="Kronenberg Z."/>
            <person name="Press M.O."/>
            <person name="Eacker S.M."/>
            <person name="Wilson-Rankin E.E."/>
            <person name="Purcell J."/>
            <person name="Lester P.J."/>
            <person name="Dearden P.K."/>
        </authorList>
    </citation>
    <scope>NUCLEOTIDE SEQUENCE</scope>
    <source>
        <strain evidence="2">Volc-1</strain>
    </source>
</reference>
<evidence type="ECO:0000313" key="2">
    <source>
        <dbReference type="EMBL" id="KAF7438578.1"/>
    </source>
</evidence>